<evidence type="ECO:0000313" key="1">
    <source>
        <dbReference type="EMBL" id="QGN17459.1"/>
    </source>
</evidence>
<dbReference type="EMBL" id="CP015059">
    <property type="protein sequence ID" value="QGN17459.1"/>
    <property type="molecule type" value="Genomic_DNA"/>
</dbReference>
<evidence type="ECO:0000313" key="2">
    <source>
        <dbReference type="Proteomes" id="UP000422736"/>
    </source>
</evidence>
<sequence>MSYDELTKVEELIHTVKQKYAEQSSTLSTSDQTLWSSMVSELNKVALEMDQLLQRNQKQMNVSFLLNNETPKILPKLDRTAFYSENSPYQHQTDKSGSFRLCPPLAHTTAAEYFRNDANVQLQLTDGQILENLSNLKRLADLHNRR</sequence>
<gene>
    <name evidence="1" type="ORF">FIM1_4193</name>
</gene>
<reference evidence="1 2" key="1">
    <citation type="submission" date="2016-03" db="EMBL/GenBank/DDBJ databases">
        <title>How can Kluyveromyces marxianus grow so fast - potential evolutionary course in Saccharomyces Complex revealed by comparative genomics.</title>
        <authorList>
            <person name="Mo W."/>
            <person name="Lu W."/>
            <person name="Yang X."/>
            <person name="Qi J."/>
            <person name="Lv H."/>
        </authorList>
    </citation>
    <scope>NUCLEOTIDE SEQUENCE [LARGE SCALE GENOMIC DNA]</scope>
    <source>
        <strain evidence="1 2">FIM1</strain>
    </source>
</reference>
<keyword evidence="2" id="KW-1185">Reference proteome</keyword>
<dbReference type="Proteomes" id="UP000422736">
    <property type="component" value="Chromosome 6"/>
</dbReference>
<accession>A0ABX6F2U2</accession>
<protein>
    <submittedName>
        <fullName evidence="1">Uncharacterized protein</fullName>
    </submittedName>
</protein>
<name>A0ABX6F2U2_KLUMA</name>
<proteinExistence type="predicted"/>
<organism evidence="1 2">
    <name type="scientific">Kluyveromyces marxianus</name>
    <name type="common">Yeast</name>
    <name type="synonym">Candida kefyr</name>
    <dbReference type="NCBI Taxonomy" id="4911"/>
    <lineage>
        <taxon>Eukaryota</taxon>
        <taxon>Fungi</taxon>
        <taxon>Dikarya</taxon>
        <taxon>Ascomycota</taxon>
        <taxon>Saccharomycotina</taxon>
        <taxon>Saccharomycetes</taxon>
        <taxon>Saccharomycetales</taxon>
        <taxon>Saccharomycetaceae</taxon>
        <taxon>Kluyveromyces</taxon>
    </lineage>
</organism>